<dbReference type="RefSeq" id="WP_203775049.1">
    <property type="nucleotide sequence ID" value="NZ_BAAAYJ010000099.1"/>
</dbReference>
<protein>
    <submittedName>
        <fullName evidence="1">Uncharacterized protein</fullName>
    </submittedName>
</protein>
<evidence type="ECO:0000313" key="2">
    <source>
        <dbReference type="Proteomes" id="UP000647172"/>
    </source>
</evidence>
<dbReference type="EMBL" id="BOMQ01000079">
    <property type="protein sequence ID" value="GIE53202.1"/>
    <property type="molecule type" value="Genomic_DNA"/>
</dbReference>
<accession>A0A919JPV0</accession>
<reference evidence="1" key="1">
    <citation type="submission" date="2021-01" db="EMBL/GenBank/DDBJ databases">
        <title>Whole genome shotgun sequence of Actinoplanes nipponensis NBRC 14063.</title>
        <authorList>
            <person name="Komaki H."/>
            <person name="Tamura T."/>
        </authorList>
    </citation>
    <scope>NUCLEOTIDE SEQUENCE</scope>
    <source>
        <strain evidence="1">NBRC 14063</strain>
    </source>
</reference>
<keyword evidence="2" id="KW-1185">Reference proteome</keyword>
<gene>
    <name evidence="1" type="ORF">Ani05nite_67360</name>
</gene>
<comment type="caution">
    <text evidence="1">The sequence shown here is derived from an EMBL/GenBank/DDBJ whole genome shotgun (WGS) entry which is preliminary data.</text>
</comment>
<organism evidence="1 2">
    <name type="scientific">Actinoplanes nipponensis</name>
    <dbReference type="NCBI Taxonomy" id="135950"/>
    <lineage>
        <taxon>Bacteria</taxon>
        <taxon>Bacillati</taxon>
        <taxon>Actinomycetota</taxon>
        <taxon>Actinomycetes</taxon>
        <taxon>Micromonosporales</taxon>
        <taxon>Micromonosporaceae</taxon>
        <taxon>Actinoplanes</taxon>
    </lineage>
</organism>
<dbReference type="Proteomes" id="UP000647172">
    <property type="component" value="Unassembled WGS sequence"/>
</dbReference>
<dbReference type="AlphaFoldDB" id="A0A919JPV0"/>
<name>A0A919JPV0_9ACTN</name>
<evidence type="ECO:0000313" key="1">
    <source>
        <dbReference type="EMBL" id="GIE53202.1"/>
    </source>
</evidence>
<proteinExistence type="predicted"/>
<sequence length="112" mass="12294">MVEPTASATEELAADTGDRRTARIEVENFATTLYVLDGTGRNTTRSKQRAKVVWSERDGGTCIDAADSALTDLGYQRLTDWTNPDEQPPSHAIGDRNGWHYTTVVPQTPTQA</sequence>